<evidence type="ECO:0000259" key="1">
    <source>
        <dbReference type="Pfam" id="PF01593"/>
    </source>
</evidence>
<dbReference type="GO" id="GO:0009063">
    <property type="term" value="P:amino acid catabolic process"/>
    <property type="evidence" value="ECO:0007669"/>
    <property type="project" value="TreeGrafter"/>
</dbReference>
<reference evidence="2" key="1">
    <citation type="submission" date="2006-06" db="EMBL/GenBank/DDBJ databases">
        <title>Complete sequence of Trichodesmium erythraeum IMS101.</title>
        <authorList>
            <consortium name="US DOE Joint Genome Institute"/>
            <person name="Copeland A."/>
            <person name="Lucas S."/>
            <person name="Lapidus A."/>
            <person name="Barry K."/>
            <person name="Detter J.C."/>
            <person name="Glavina del Rio T."/>
            <person name="Hammon N."/>
            <person name="Israni S."/>
            <person name="Dalin E."/>
            <person name="Tice H."/>
            <person name="Pitluck S."/>
            <person name="Kiss H."/>
            <person name="Munk A.C."/>
            <person name="Brettin T."/>
            <person name="Bruce D."/>
            <person name="Han C."/>
            <person name="Tapia R."/>
            <person name="Gilna P."/>
            <person name="Schmutz J."/>
            <person name="Larimer F."/>
            <person name="Land M."/>
            <person name="Hauser L."/>
            <person name="Kyrpides N."/>
            <person name="Kim E."/>
            <person name="Richardson P."/>
        </authorList>
    </citation>
    <scope>NUCLEOTIDE SEQUENCE [LARGE SCALE GENOMIC DNA]</scope>
    <source>
        <strain evidence="2">IMS101</strain>
    </source>
</reference>
<accession>Q115Z6</accession>
<dbReference type="PANTHER" id="PTHR10742:SF342">
    <property type="entry name" value="AMINE OXIDASE"/>
    <property type="match status" value="1"/>
</dbReference>
<organism evidence="2">
    <name type="scientific">Trichodesmium erythraeum (strain IMS101)</name>
    <dbReference type="NCBI Taxonomy" id="203124"/>
    <lineage>
        <taxon>Bacteria</taxon>
        <taxon>Bacillati</taxon>
        <taxon>Cyanobacteriota</taxon>
        <taxon>Cyanophyceae</taxon>
        <taxon>Oscillatoriophycideae</taxon>
        <taxon>Oscillatoriales</taxon>
        <taxon>Microcoleaceae</taxon>
        <taxon>Trichodesmium</taxon>
    </lineage>
</organism>
<dbReference type="EMBL" id="CP000393">
    <property type="protein sequence ID" value="ABG50678.1"/>
    <property type="molecule type" value="Genomic_DNA"/>
</dbReference>
<name>Q115Z6_TRIEI</name>
<feature type="domain" description="Amine oxidase" evidence="1">
    <location>
        <begin position="55"/>
        <end position="512"/>
    </location>
</feature>
<dbReference type="SUPFAM" id="SSF54373">
    <property type="entry name" value="FAD-linked reductases, C-terminal domain"/>
    <property type="match status" value="1"/>
</dbReference>
<dbReference type="PANTHER" id="PTHR10742">
    <property type="entry name" value="FLAVIN MONOAMINE OXIDASE"/>
    <property type="match status" value="1"/>
</dbReference>
<dbReference type="InterPro" id="IPR036188">
    <property type="entry name" value="FAD/NAD-bd_sf"/>
</dbReference>
<dbReference type="STRING" id="203124.Tery_1366"/>
<dbReference type="AlphaFoldDB" id="Q115Z6"/>
<dbReference type="Gene3D" id="3.90.660.10">
    <property type="match status" value="1"/>
</dbReference>
<dbReference type="KEGG" id="ter:Tery_1366"/>
<dbReference type="GO" id="GO:0001716">
    <property type="term" value="F:L-amino-acid oxidase activity"/>
    <property type="evidence" value="ECO:0007669"/>
    <property type="project" value="TreeGrafter"/>
</dbReference>
<dbReference type="RefSeq" id="WP_011611057.1">
    <property type="nucleotide sequence ID" value="NC_008312.1"/>
</dbReference>
<dbReference type="SUPFAM" id="SSF51905">
    <property type="entry name" value="FAD/NAD(P)-binding domain"/>
    <property type="match status" value="1"/>
</dbReference>
<proteinExistence type="predicted"/>
<dbReference type="Pfam" id="PF01593">
    <property type="entry name" value="Amino_oxidase"/>
    <property type="match status" value="1"/>
</dbReference>
<gene>
    <name evidence="2" type="ordered locus">Tery_1366</name>
</gene>
<dbReference type="HOGENOM" id="CLU_004498_8_3_3"/>
<dbReference type="InterPro" id="IPR002937">
    <property type="entry name" value="Amino_oxidase"/>
</dbReference>
<dbReference type="eggNOG" id="COG1231">
    <property type="taxonomic scope" value="Bacteria"/>
</dbReference>
<sequence>MFFLAITLYSRYMYNHILELDSPFSFERLYSHPGSLIPYDQGGTRKQVAIIGGGIAGLVSAYELSQLNHKVTLLESDYRLGGRIKTHYFSDGTYGELGAMRIPTSHGCTLHYIDKFKLPKRPFINYNPATFYYLRGKKTRLDNYQELFSVYNLTSDEKEDPGVIYDQLLSELINSFSEQEKWELFAPTFTSDRVRKWDDLTVTDYFCSHLSPDAFQLLGHATGAIHYEKVSLLNGLIDFFAWHQVEQYELIGGMETLIKALVKRISGKIETEAKVTNIAMTDKGVQVDWNKLDKQQTAEFDYIICTVPTTALARINFDPILPSKQQEAINNLGYCSSSKSLLHCTARPWEFTENIYGGGSFTDLNIEKCRYPCDNAKLDGNNFSQPHFVVKNKDISYQASVLTAAYRWEDNSRKFVTLDESNKTDLTLEEISQLHPNIKQYTDDVVHSIWDEDNNPGSGSYAYFAPGDREKYQPFLGQPYPINNPRVFFAGEHLAINHASVQGSIQTAVSAVIELLETANLNL</sequence>
<dbReference type="Gene3D" id="3.50.50.60">
    <property type="entry name" value="FAD/NAD(P)-binding domain"/>
    <property type="match status" value="1"/>
</dbReference>
<dbReference type="Gene3D" id="1.20.1440.240">
    <property type="match status" value="1"/>
</dbReference>
<dbReference type="InterPro" id="IPR050281">
    <property type="entry name" value="Flavin_monoamine_oxidase"/>
</dbReference>
<evidence type="ECO:0000313" key="2">
    <source>
        <dbReference type="EMBL" id="ABG50678.1"/>
    </source>
</evidence>
<protein>
    <submittedName>
        <fullName evidence="2">Amine oxidase</fullName>
    </submittedName>
</protein>